<dbReference type="Gene3D" id="3.40.50.150">
    <property type="entry name" value="Vaccinia Virus protein VP39"/>
    <property type="match status" value="1"/>
</dbReference>
<dbReference type="GO" id="GO:0003677">
    <property type="term" value="F:DNA binding"/>
    <property type="evidence" value="ECO:0007669"/>
    <property type="project" value="InterPro"/>
</dbReference>
<dbReference type="PRINTS" id="PR00507">
    <property type="entry name" value="N12N6MTFRASE"/>
</dbReference>
<dbReference type="RefSeq" id="WP_143106383.1">
    <property type="nucleotide sequence ID" value="NZ_FPBK01000005.1"/>
</dbReference>
<evidence type="ECO:0000256" key="1">
    <source>
        <dbReference type="ARBA" id="ARBA00006594"/>
    </source>
</evidence>
<sequence>MSNKALPVPQELKEFNSCFFEFEYKHDLNRVFEDFLTIVICCYGFGTNEDLYFETIKPYSKEELNKFAKLLALLMGAYGEAHAKNEWIDPLGNYYEFLTGNYKKSRLGQYFTPPELCDMMAQMIIEPNDFGKKVGEPCSGSGRMVLAADHIAKGNYYVCQDKDLICAKMTAINLAMHGIKAEVHCMDTIRMNDLRASYYINYEYWKLKTPHIVQKKSPSY</sequence>
<dbReference type="InterPro" id="IPR003356">
    <property type="entry name" value="DNA_methylase_A-5"/>
</dbReference>
<dbReference type="InterPro" id="IPR052916">
    <property type="entry name" value="Type-I_RE_MTase_Subunit"/>
</dbReference>
<comment type="similarity">
    <text evidence="1">Belongs to the N(4)/N(6)-methyltransferase family.</text>
</comment>
<proteinExistence type="inferred from homology"/>
<dbReference type="SUPFAM" id="SSF53335">
    <property type="entry name" value="S-adenosyl-L-methionine-dependent methyltransferases"/>
    <property type="match status" value="1"/>
</dbReference>
<dbReference type="OrthoDB" id="9814572at2"/>
<accession>A0A1I7GKQ5</accession>
<evidence type="ECO:0000313" key="4">
    <source>
        <dbReference type="Proteomes" id="UP000199138"/>
    </source>
</evidence>
<dbReference type="Pfam" id="PF02384">
    <property type="entry name" value="N6_Mtase"/>
    <property type="match status" value="1"/>
</dbReference>
<gene>
    <name evidence="3" type="ORF">SAMN05216480_10538</name>
</gene>
<dbReference type="GO" id="GO:0008170">
    <property type="term" value="F:N-methyltransferase activity"/>
    <property type="evidence" value="ECO:0007669"/>
    <property type="project" value="InterPro"/>
</dbReference>
<evidence type="ECO:0000313" key="3">
    <source>
        <dbReference type="EMBL" id="SFU49040.1"/>
    </source>
</evidence>
<dbReference type="EMBL" id="FPBK01000005">
    <property type="protein sequence ID" value="SFU49040.1"/>
    <property type="molecule type" value="Genomic_DNA"/>
</dbReference>
<feature type="domain" description="DNA methylase adenine-specific" evidence="2">
    <location>
        <begin position="88"/>
        <end position="189"/>
    </location>
</feature>
<keyword evidence="4" id="KW-1185">Reference proteome</keyword>
<dbReference type="STRING" id="1224947.SAMN05216480_10538"/>
<reference evidence="3 4" key="1">
    <citation type="submission" date="2016-10" db="EMBL/GenBank/DDBJ databases">
        <authorList>
            <person name="de Groot N.N."/>
        </authorList>
    </citation>
    <scope>NUCLEOTIDE SEQUENCE [LARGE SCALE GENOMIC DNA]</scope>
    <source>
        <strain evidence="3 4">CGMCC 1.12333</strain>
    </source>
</reference>
<organism evidence="3 4">
    <name type="scientific">Pustulibacterium marinum</name>
    <dbReference type="NCBI Taxonomy" id="1224947"/>
    <lineage>
        <taxon>Bacteria</taxon>
        <taxon>Pseudomonadati</taxon>
        <taxon>Bacteroidota</taxon>
        <taxon>Flavobacteriia</taxon>
        <taxon>Flavobacteriales</taxon>
        <taxon>Flavobacteriaceae</taxon>
        <taxon>Pustulibacterium</taxon>
    </lineage>
</organism>
<dbReference type="Proteomes" id="UP000199138">
    <property type="component" value="Unassembled WGS sequence"/>
</dbReference>
<dbReference type="PANTHER" id="PTHR42998:SF1">
    <property type="entry name" value="TYPE I RESTRICTION ENZYME HINDI METHYLASE SUBUNIT"/>
    <property type="match status" value="1"/>
</dbReference>
<dbReference type="InterPro" id="IPR029063">
    <property type="entry name" value="SAM-dependent_MTases_sf"/>
</dbReference>
<dbReference type="AlphaFoldDB" id="A0A1I7GKQ5"/>
<dbReference type="PANTHER" id="PTHR42998">
    <property type="entry name" value="TYPE I RESTRICTION ENZYME HINDVIIP M PROTEIN-RELATED"/>
    <property type="match status" value="1"/>
</dbReference>
<name>A0A1I7GKQ5_9FLAO</name>
<evidence type="ECO:0000259" key="2">
    <source>
        <dbReference type="Pfam" id="PF02384"/>
    </source>
</evidence>
<protein>
    <submittedName>
        <fullName evidence="3">Type I restriction enzyme M protein</fullName>
    </submittedName>
</protein>